<evidence type="ECO:0000313" key="1">
    <source>
        <dbReference type="EMBL" id="GFO17821.1"/>
    </source>
</evidence>
<proteinExistence type="predicted"/>
<dbReference type="PANTHER" id="PTHR11412:SF171">
    <property type="entry name" value="PREGNANCY ZONE PROTEIN-LIKE PROTEIN"/>
    <property type="match status" value="1"/>
</dbReference>
<dbReference type="PANTHER" id="PTHR11412">
    <property type="entry name" value="MACROGLOBULIN / COMPLEMENT"/>
    <property type="match status" value="1"/>
</dbReference>
<protein>
    <submittedName>
        <fullName evidence="1">Alpha-2-macroglobulin-like protein</fullName>
    </submittedName>
</protein>
<sequence length="154" mass="17557">MPLGLQGNTTTSFCIIAYANIPGQRDVTMTFSDAKTDEWWEIKEVIFDVGQMHCDTLSLPPPGDYKIVLRNETGNLHEPVKITLLDSTVTLIQTDKPVYKPGEKVRFRILTMFNMKPKTRQIHSIYIKNSNGLRVKQYLKLTTRGECGIRITVL</sequence>
<dbReference type="EMBL" id="BLXT01004901">
    <property type="protein sequence ID" value="GFO17821.1"/>
    <property type="molecule type" value="Genomic_DNA"/>
</dbReference>
<dbReference type="InterPro" id="IPR050473">
    <property type="entry name" value="A2M/Complement_sys"/>
</dbReference>
<name>A0AAV4BG51_9GAST</name>
<reference evidence="1 2" key="1">
    <citation type="journal article" date="2021" name="Elife">
        <title>Chloroplast acquisition without the gene transfer in kleptoplastic sea slugs, Plakobranchus ocellatus.</title>
        <authorList>
            <person name="Maeda T."/>
            <person name="Takahashi S."/>
            <person name="Yoshida T."/>
            <person name="Shimamura S."/>
            <person name="Takaki Y."/>
            <person name="Nagai Y."/>
            <person name="Toyoda A."/>
            <person name="Suzuki Y."/>
            <person name="Arimoto A."/>
            <person name="Ishii H."/>
            <person name="Satoh N."/>
            <person name="Nishiyama T."/>
            <person name="Hasebe M."/>
            <person name="Maruyama T."/>
            <person name="Minagawa J."/>
            <person name="Obokata J."/>
            <person name="Shigenobu S."/>
        </authorList>
    </citation>
    <scope>NUCLEOTIDE SEQUENCE [LARGE SCALE GENOMIC DNA]</scope>
</reference>
<dbReference type="Gene3D" id="2.60.40.1930">
    <property type="match status" value="1"/>
</dbReference>
<gene>
    <name evidence="1" type="ORF">PoB_004432600</name>
</gene>
<dbReference type="AlphaFoldDB" id="A0AAV4BG51"/>
<comment type="caution">
    <text evidence="1">The sequence shown here is derived from an EMBL/GenBank/DDBJ whole genome shotgun (WGS) entry which is preliminary data.</text>
</comment>
<keyword evidence="2" id="KW-1185">Reference proteome</keyword>
<evidence type="ECO:0000313" key="2">
    <source>
        <dbReference type="Proteomes" id="UP000735302"/>
    </source>
</evidence>
<accession>A0AAV4BG51</accession>
<dbReference type="Proteomes" id="UP000735302">
    <property type="component" value="Unassembled WGS sequence"/>
</dbReference>
<organism evidence="1 2">
    <name type="scientific">Plakobranchus ocellatus</name>
    <dbReference type="NCBI Taxonomy" id="259542"/>
    <lineage>
        <taxon>Eukaryota</taxon>
        <taxon>Metazoa</taxon>
        <taxon>Spiralia</taxon>
        <taxon>Lophotrochozoa</taxon>
        <taxon>Mollusca</taxon>
        <taxon>Gastropoda</taxon>
        <taxon>Heterobranchia</taxon>
        <taxon>Euthyneura</taxon>
        <taxon>Panpulmonata</taxon>
        <taxon>Sacoglossa</taxon>
        <taxon>Placobranchoidea</taxon>
        <taxon>Plakobranchidae</taxon>
        <taxon>Plakobranchus</taxon>
    </lineage>
</organism>